<organism evidence="3 4">
    <name type="scientific">Rugamonas aquatica</name>
    <dbReference type="NCBI Taxonomy" id="2743357"/>
    <lineage>
        <taxon>Bacteria</taxon>
        <taxon>Pseudomonadati</taxon>
        <taxon>Pseudomonadota</taxon>
        <taxon>Betaproteobacteria</taxon>
        <taxon>Burkholderiales</taxon>
        <taxon>Oxalobacteraceae</taxon>
        <taxon>Telluria group</taxon>
        <taxon>Rugamonas</taxon>
    </lineage>
</organism>
<evidence type="ECO:0000313" key="3">
    <source>
        <dbReference type="EMBL" id="MQA41198.1"/>
    </source>
</evidence>
<feature type="transmembrane region" description="Helical" evidence="1">
    <location>
        <begin position="146"/>
        <end position="165"/>
    </location>
</feature>
<reference evidence="3 4" key="1">
    <citation type="submission" date="2019-10" db="EMBL/GenBank/DDBJ databases">
        <title>Two novel species isolated from a subtropical stream in China.</title>
        <authorList>
            <person name="Lu H."/>
        </authorList>
    </citation>
    <scope>NUCLEOTIDE SEQUENCE [LARGE SCALE GENOMIC DNA]</scope>
    <source>
        <strain evidence="3 4">FT29W</strain>
    </source>
</reference>
<dbReference type="RefSeq" id="WP_152840462.1">
    <property type="nucleotide sequence ID" value="NZ_WHUG01000011.1"/>
</dbReference>
<feature type="domain" description="DUF2157" evidence="2">
    <location>
        <begin position="16"/>
        <end position="147"/>
    </location>
</feature>
<gene>
    <name evidence="3" type="ORF">GEV02_23930</name>
</gene>
<feature type="transmembrane region" description="Helical" evidence="1">
    <location>
        <begin position="290"/>
        <end position="312"/>
    </location>
</feature>
<evidence type="ECO:0000256" key="1">
    <source>
        <dbReference type="SAM" id="Phobius"/>
    </source>
</evidence>
<keyword evidence="1" id="KW-1133">Transmembrane helix</keyword>
<dbReference type="Proteomes" id="UP000440498">
    <property type="component" value="Unassembled WGS sequence"/>
</dbReference>
<feature type="transmembrane region" description="Helical" evidence="1">
    <location>
        <begin position="209"/>
        <end position="229"/>
    </location>
</feature>
<proteinExistence type="predicted"/>
<evidence type="ECO:0000313" key="4">
    <source>
        <dbReference type="Proteomes" id="UP000440498"/>
    </source>
</evidence>
<dbReference type="AlphaFoldDB" id="A0A6A7N8N4"/>
<accession>A0A6A7N8N4</accession>
<feature type="transmembrane region" description="Helical" evidence="1">
    <location>
        <begin position="96"/>
        <end position="117"/>
    </location>
</feature>
<feature type="transmembrane region" description="Helical" evidence="1">
    <location>
        <begin position="123"/>
        <end position="139"/>
    </location>
</feature>
<protein>
    <submittedName>
        <fullName evidence="3">DUF2157 domain-containing protein</fullName>
    </submittedName>
</protein>
<feature type="transmembrane region" description="Helical" evidence="1">
    <location>
        <begin position="71"/>
        <end position="89"/>
    </location>
</feature>
<keyword evidence="4" id="KW-1185">Reference proteome</keyword>
<feature type="transmembrane region" description="Helical" evidence="1">
    <location>
        <begin position="259"/>
        <end position="278"/>
    </location>
</feature>
<sequence length="324" mass="34291">MNLRLAILALSDKYGLSDDDSERLRQLAGLDEPSAWLAEHLPLGSAILGAALGGLGVLFWIAANWASLPAWGRFALLEGALACMLLGAWQRPGARVALSLLGLLICGGLLACIGQTYQTGADAWQLFALWAALTLPLCLGLRHDVLWTAWTIVALTAALLLSQVRSAGWWDSGNSPLLSSLGSWMPALALAFAYRYVPKRYTGTGLWPMRLCMIYATIGLAWTALLSMFADDSLGVYPLTLLTIACLAYAFSLPNMFDVFVFSALGLSANVIVVSGLAKLLLGPGSNDLSGAMVFIGGTAAAMLAGTVKLIVDLTHRNTEASSS</sequence>
<feature type="transmembrane region" description="Helical" evidence="1">
    <location>
        <begin position="43"/>
        <end position="65"/>
    </location>
</feature>
<name>A0A6A7N8N4_9BURK</name>
<keyword evidence="1" id="KW-0472">Membrane</keyword>
<dbReference type="InterPro" id="IPR018677">
    <property type="entry name" value="DUF2157"/>
</dbReference>
<comment type="caution">
    <text evidence="3">The sequence shown here is derived from an EMBL/GenBank/DDBJ whole genome shotgun (WGS) entry which is preliminary data.</text>
</comment>
<feature type="transmembrane region" description="Helical" evidence="1">
    <location>
        <begin position="177"/>
        <end position="197"/>
    </location>
</feature>
<feature type="transmembrane region" description="Helical" evidence="1">
    <location>
        <begin position="235"/>
        <end position="252"/>
    </location>
</feature>
<keyword evidence="1" id="KW-0812">Transmembrane</keyword>
<dbReference type="EMBL" id="WHUG01000011">
    <property type="protein sequence ID" value="MQA41198.1"/>
    <property type="molecule type" value="Genomic_DNA"/>
</dbReference>
<evidence type="ECO:0000259" key="2">
    <source>
        <dbReference type="Pfam" id="PF09925"/>
    </source>
</evidence>
<dbReference type="Pfam" id="PF09925">
    <property type="entry name" value="DUF2157"/>
    <property type="match status" value="1"/>
</dbReference>